<organism evidence="1 2">
    <name type="scientific">Trichonephila clavipes</name>
    <name type="common">Golden silk orbweaver</name>
    <name type="synonym">Nephila clavipes</name>
    <dbReference type="NCBI Taxonomy" id="2585209"/>
    <lineage>
        <taxon>Eukaryota</taxon>
        <taxon>Metazoa</taxon>
        <taxon>Ecdysozoa</taxon>
        <taxon>Arthropoda</taxon>
        <taxon>Chelicerata</taxon>
        <taxon>Arachnida</taxon>
        <taxon>Araneae</taxon>
        <taxon>Araneomorphae</taxon>
        <taxon>Entelegynae</taxon>
        <taxon>Araneoidea</taxon>
        <taxon>Nephilidae</taxon>
        <taxon>Trichonephila</taxon>
    </lineage>
</organism>
<gene>
    <name evidence="1" type="ORF">TNCV_3167991</name>
</gene>
<evidence type="ECO:0000313" key="2">
    <source>
        <dbReference type="Proteomes" id="UP000887159"/>
    </source>
</evidence>
<comment type="caution">
    <text evidence="1">The sequence shown here is derived from an EMBL/GenBank/DDBJ whole genome shotgun (WGS) entry which is preliminary data.</text>
</comment>
<sequence>MVANIAMELVPAADSDVNVSISATTRAEHVCLRLDRPNLTQPSSYQVLSNRRTNFMKSATVKGPSPVFTFFRRRNLRSATVVDSSFCGSHARIRSQSSRHCWRSPLPHASSLFQREFGCVLGVQQTKKLPHVAKVDLVWPLGVYSGSIIEQPWTTCILSAKDPESEPASEAKQSGD</sequence>
<dbReference type="EMBL" id="BMAU01021105">
    <property type="protein sequence ID" value="GFX90968.1"/>
    <property type="molecule type" value="Genomic_DNA"/>
</dbReference>
<keyword evidence="2" id="KW-1185">Reference proteome</keyword>
<accession>A0A8X6R9L1</accession>
<name>A0A8X6R9L1_TRICX</name>
<protein>
    <submittedName>
        <fullName evidence="1">Uncharacterized protein</fullName>
    </submittedName>
</protein>
<evidence type="ECO:0000313" key="1">
    <source>
        <dbReference type="EMBL" id="GFX90968.1"/>
    </source>
</evidence>
<reference evidence="1" key="1">
    <citation type="submission" date="2020-08" db="EMBL/GenBank/DDBJ databases">
        <title>Multicomponent nature underlies the extraordinary mechanical properties of spider dragline silk.</title>
        <authorList>
            <person name="Kono N."/>
            <person name="Nakamura H."/>
            <person name="Mori M."/>
            <person name="Yoshida Y."/>
            <person name="Ohtoshi R."/>
            <person name="Malay A.D."/>
            <person name="Moran D.A.P."/>
            <person name="Tomita M."/>
            <person name="Numata K."/>
            <person name="Arakawa K."/>
        </authorList>
    </citation>
    <scope>NUCLEOTIDE SEQUENCE</scope>
</reference>
<dbReference type="AlphaFoldDB" id="A0A8X6R9L1"/>
<dbReference type="Proteomes" id="UP000887159">
    <property type="component" value="Unassembled WGS sequence"/>
</dbReference>
<proteinExistence type="predicted"/>